<dbReference type="PANTHER" id="PTHR38730">
    <property type="entry name" value="SLL7028 PROTEIN"/>
    <property type="match status" value="1"/>
</dbReference>
<sequence>MKPTPVVDSEFDQYELTRELDKTKSEVFMSGSSAFYGPIMCSLEFMWSRDIQTAATDGVHLYWSDKFFMKTKPVTRKCTLRHELEHVGRLHRLRGIGKDPRDWNIACDYIINNAMKKEGWEFDPDDIKVYIDDDYADLSEEEVYELIHSGKIEPKLPPGANLDDDMLEEEEPTPEEIAANISIVVQAIHAAKMSGNPGAIPGCVEQVIDRFLNPVIPWEKELAKFMTELQDYYYTWARPERRYMSQDIYLPSVEDDEGALEHLCYYLDVSGSITNKDVIRFNSEVKYIKDQLRPKKLTLVLFDTIIQQEIVFNEDDPFDRVVVVGRGGTCLAPVREHIEKNKPTAAVIFSDLEVTPMVKPSRNIPVLWVRIGNAGHKPSFGKIITIRS</sequence>
<proteinExistence type="predicted"/>
<dbReference type="InterPro" id="IPR025154">
    <property type="entry name" value="Put_metallopeptidase_dom"/>
</dbReference>
<dbReference type="Pfam" id="PF09967">
    <property type="entry name" value="DUF2201"/>
    <property type="match status" value="1"/>
</dbReference>
<dbReference type="Pfam" id="PF13203">
    <property type="entry name" value="DUF2201_N"/>
    <property type="match status" value="1"/>
</dbReference>
<reference evidence="3" key="1">
    <citation type="submission" date="2024-01" db="EMBL/GenBank/DDBJ databases">
        <authorList>
            <person name="Zhu Q."/>
        </authorList>
    </citation>
    <scope>NUCLEOTIDE SEQUENCE</scope>
</reference>
<evidence type="ECO:0000313" key="3">
    <source>
        <dbReference type="EMBL" id="WVK89956.1"/>
    </source>
</evidence>
<name>A0AAX4JGX9_9CAUD</name>
<organism evidence="3 4">
    <name type="scientific">Burkholderia phage vB_BpP_HN02</name>
    <dbReference type="NCBI Taxonomy" id="3116925"/>
    <lineage>
        <taxon>Viruses</taxon>
        <taxon>Duplodnaviria</taxon>
        <taxon>Heunggongvirae</taxon>
        <taxon>Uroviricota</taxon>
        <taxon>Caudoviricetes</taxon>
        <taxon>Schitoviridae</taxon>
    </lineage>
</organism>
<evidence type="ECO:0000259" key="1">
    <source>
        <dbReference type="Pfam" id="PF09967"/>
    </source>
</evidence>
<dbReference type="EMBL" id="PP079243">
    <property type="protein sequence ID" value="WVK89956.1"/>
    <property type="molecule type" value="Genomic_DNA"/>
</dbReference>
<evidence type="ECO:0000313" key="4">
    <source>
        <dbReference type="Proteomes" id="UP001432380"/>
    </source>
</evidence>
<accession>A0AAX4JGX9</accession>
<dbReference type="Proteomes" id="UP001432380">
    <property type="component" value="Segment"/>
</dbReference>
<dbReference type="PANTHER" id="PTHR38730:SF1">
    <property type="entry name" value="SLL7028 PROTEIN"/>
    <property type="match status" value="1"/>
</dbReference>
<evidence type="ECO:0000259" key="2">
    <source>
        <dbReference type="Pfam" id="PF13203"/>
    </source>
</evidence>
<dbReference type="InterPro" id="IPR018698">
    <property type="entry name" value="VWA-like_dom"/>
</dbReference>
<feature type="domain" description="Putative metallopeptidase" evidence="2">
    <location>
        <begin position="20"/>
        <end position="253"/>
    </location>
</feature>
<protein>
    <recommendedName>
        <fullName evidence="5">Metallopeptidase domain protein</fullName>
    </recommendedName>
</protein>
<evidence type="ECO:0008006" key="5">
    <source>
        <dbReference type="Google" id="ProtNLM"/>
    </source>
</evidence>
<feature type="domain" description="VWA-like" evidence="1">
    <location>
        <begin position="264"/>
        <end position="386"/>
    </location>
</feature>